<evidence type="ECO:0000256" key="11">
    <source>
        <dbReference type="ARBA" id="ARBA00022989"/>
    </source>
</evidence>
<comment type="similarity">
    <text evidence="13">Belongs to the RING-type zinc finger family. ATL subfamily.</text>
</comment>
<dbReference type="InterPro" id="IPR044600">
    <property type="entry name" value="ATL1/ATL16-like"/>
</dbReference>
<proteinExistence type="inferred from homology"/>
<name>A0ABC8QST3_9AQUA</name>
<reference evidence="17 18" key="1">
    <citation type="submission" date="2024-02" db="EMBL/GenBank/DDBJ databases">
        <authorList>
            <person name="Vignale AGUSTIN F."/>
            <person name="Sosa J E."/>
            <person name="Modenutti C."/>
        </authorList>
    </citation>
    <scope>NUCLEOTIDE SEQUENCE [LARGE SCALE GENOMIC DNA]</scope>
</reference>
<sequence>MDLVNLQNYNTHGSQALSPIKSPTNSIFGPRLHSSHNSFPIIAVAIIGILATAFLLVSYYIFVIKCCLNWHRIDLLRRFSFSRRRLVENSLMVYSPAIENRGLDEAVIRSIPIIQFQKGSKENLGERSFCDCSVCLNEFQEGEKLRIIPNCRHVFHIDCIDIWLQTNANCPLCRRSISSTTRFQLDQTIGPIASSPEDQTRYTDNFTGRDEDYVVIELGDHNSNDQTLLRVQERLDSGELLSLPSISPPPRKLEPRVVQKKMKKLSHECIDMREKDDQFAVQPIRRSFSMDSASDKQLYLAVQEIIMEQNSVVNEVSSSEGSSSRVRRSFFSFGYGRGSRSAVLPIHLEP</sequence>
<evidence type="ECO:0000256" key="15">
    <source>
        <dbReference type="SAM" id="Phobius"/>
    </source>
</evidence>
<dbReference type="Gene3D" id="3.30.40.10">
    <property type="entry name" value="Zinc/RING finger domain, C3HC4 (zinc finger)"/>
    <property type="match status" value="1"/>
</dbReference>
<feature type="domain" description="RING-type" evidence="16">
    <location>
        <begin position="132"/>
        <end position="174"/>
    </location>
</feature>
<gene>
    <name evidence="17" type="ORF">ILEXP_LOCUS1531</name>
</gene>
<evidence type="ECO:0000256" key="5">
    <source>
        <dbReference type="ARBA" id="ARBA00022679"/>
    </source>
</evidence>
<evidence type="ECO:0000256" key="10">
    <source>
        <dbReference type="ARBA" id="ARBA00022833"/>
    </source>
</evidence>
<evidence type="ECO:0000259" key="16">
    <source>
        <dbReference type="PROSITE" id="PS50089"/>
    </source>
</evidence>
<dbReference type="EC" id="2.3.2.27" evidence="4"/>
<dbReference type="PROSITE" id="PS50089">
    <property type="entry name" value="ZF_RING_2"/>
    <property type="match status" value="1"/>
</dbReference>
<evidence type="ECO:0000256" key="8">
    <source>
        <dbReference type="ARBA" id="ARBA00022771"/>
    </source>
</evidence>
<dbReference type="SUPFAM" id="SSF57850">
    <property type="entry name" value="RING/U-box"/>
    <property type="match status" value="1"/>
</dbReference>
<keyword evidence="11 15" id="KW-1133">Transmembrane helix</keyword>
<keyword evidence="8 14" id="KW-0863">Zinc-finger</keyword>
<feature type="transmembrane region" description="Helical" evidence="15">
    <location>
        <begin position="39"/>
        <end position="62"/>
    </location>
</feature>
<evidence type="ECO:0000313" key="18">
    <source>
        <dbReference type="Proteomes" id="UP001642360"/>
    </source>
</evidence>
<evidence type="ECO:0000256" key="1">
    <source>
        <dbReference type="ARBA" id="ARBA00000900"/>
    </source>
</evidence>
<organism evidence="17 18">
    <name type="scientific">Ilex paraguariensis</name>
    <name type="common">yerba mate</name>
    <dbReference type="NCBI Taxonomy" id="185542"/>
    <lineage>
        <taxon>Eukaryota</taxon>
        <taxon>Viridiplantae</taxon>
        <taxon>Streptophyta</taxon>
        <taxon>Embryophyta</taxon>
        <taxon>Tracheophyta</taxon>
        <taxon>Spermatophyta</taxon>
        <taxon>Magnoliopsida</taxon>
        <taxon>eudicotyledons</taxon>
        <taxon>Gunneridae</taxon>
        <taxon>Pentapetalae</taxon>
        <taxon>asterids</taxon>
        <taxon>campanulids</taxon>
        <taxon>Aquifoliales</taxon>
        <taxon>Aquifoliaceae</taxon>
        <taxon>Ilex</taxon>
    </lineage>
</organism>
<comment type="subcellular location">
    <subcellularLocation>
        <location evidence="2">Membrane</location>
        <topology evidence="2">Single-pass membrane protein</topology>
    </subcellularLocation>
</comment>
<dbReference type="PANTHER" id="PTHR46913:SF1">
    <property type="entry name" value="RING-H2 FINGER PROTEIN ATL16"/>
    <property type="match status" value="1"/>
</dbReference>
<keyword evidence="7" id="KW-0479">Metal-binding</keyword>
<dbReference type="GO" id="GO:0016020">
    <property type="term" value="C:membrane"/>
    <property type="evidence" value="ECO:0007669"/>
    <property type="project" value="UniProtKB-SubCell"/>
</dbReference>
<dbReference type="EMBL" id="CAUOFW020000514">
    <property type="protein sequence ID" value="CAK9134597.1"/>
    <property type="molecule type" value="Genomic_DNA"/>
</dbReference>
<keyword evidence="18" id="KW-1185">Reference proteome</keyword>
<dbReference type="SMART" id="SM00184">
    <property type="entry name" value="RING"/>
    <property type="match status" value="1"/>
</dbReference>
<evidence type="ECO:0000256" key="3">
    <source>
        <dbReference type="ARBA" id="ARBA00004906"/>
    </source>
</evidence>
<dbReference type="PANTHER" id="PTHR46913">
    <property type="entry name" value="RING-H2 FINGER PROTEIN ATL16"/>
    <property type="match status" value="1"/>
</dbReference>
<dbReference type="GO" id="GO:0061630">
    <property type="term" value="F:ubiquitin protein ligase activity"/>
    <property type="evidence" value="ECO:0007669"/>
    <property type="project" value="UniProtKB-EC"/>
</dbReference>
<dbReference type="InterPro" id="IPR001841">
    <property type="entry name" value="Znf_RING"/>
</dbReference>
<comment type="catalytic activity">
    <reaction evidence="1">
        <text>S-ubiquitinyl-[E2 ubiquitin-conjugating enzyme]-L-cysteine + [acceptor protein]-L-lysine = [E2 ubiquitin-conjugating enzyme]-L-cysteine + N(6)-ubiquitinyl-[acceptor protein]-L-lysine.</text>
        <dbReference type="EC" id="2.3.2.27"/>
    </reaction>
</comment>
<evidence type="ECO:0000313" key="17">
    <source>
        <dbReference type="EMBL" id="CAK9134597.1"/>
    </source>
</evidence>
<evidence type="ECO:0000256" key="6">
    <source>
        <dbReference type="ARBA" id="ARBA00022692"/>
    </source>
</evidence>
<keyword evidence="6 15" id="KW-0812">Transmembrane</keyword>
<evidence type="ECO:0000256" key="14">
    <source>
        <dbReference type="PROSITE-ProRule" id="PRU00175"/>
    </source>
</evidence>
<keyword evidence="9" id="KW-0833">Ubl conjugation pathway</keyword>
<dbReference type="CDD" id="cd16461">
    <property type="entry name" value="RING-H2_EL5-like"/>
    <property type="match status" value="1"/>
</dbReference>
<keyword evidence="5" id="KW-0808">Transferase</keyword>
<dbReference type="Pfam" id="PF13639">
    <property type="entry name" value="zf-RING_2"/>
    <property type="match status" value="1"/>
</dbReference>
<dbReference type="GO" id="GO:0008270">
    <property type="term" value="F:zinc ion binding"/>
    <property type="evidence" value="ECO:0007669"/>
    <property type="project" value="UniProtKB-KW"/>
</dbReference>
<comment type="pathway">
    <text evidence="3">Protein modification; protein ubiquitination.</text>
</comment>
<dbReference type="InterPro" id="IPR013083">
    <property type="entry name" value="Znf_RING/FYVE/PHD"/>
</dbReference>
<evidence type="ECO:0000256" key="12">
    <source>
        <dbReference type="ARBA" id="ARBA00023136"/>
    </source>
</evidence>
<dbReference type="AlphaFoldDB" id="A0ABC8QST3"/>
<evidence type="ECO:0000256" key="9">
    <source>
        <dbReference type="ARBA" id="ARBA00022786"/>
    </source>
</evidence>
<dbReference type="FunFam" id="3.30.40.10:FF:000187">
    <property type="entry name" value="E3 ubiquitin-protein ligase ATL6"/>
    <property type="match status" value="1"/>
</dbReference>
<evidence type="ECO:0000256" key="13">
    <source>
        <dbReference type="ARBA" id="ARBA00024209"/>
    </source>
</evidence>
<protein>
    <recommendedName>
        <fullName evidence="4">RING-type E3 ubiquitin transferase</fullName>
        <ecNumber evidence="4">2.3.2.27</ecNumber>
    </recommendedName>
</protein>
<dbReference type="Proteomes" id="UP001642360">
    <property type="component" value="Unassembled WGS sequence"/>
</dbReference>
<keyword evidence="12 15" id="KW-0472">Membrane</keyword>
<evidence type="ECO:0000256" key="4">
    <source>
        <dbReference type="ARBA" id="ARBA00012483"/>
    </source>
</evidence>
<evidence type="ECO:0000256" key="2">
    <source>
        <dbReference type="ARBA" id="ARBA00004167"/>
    </source>
</evidence>
<evidence type="ECO:0000256" key="7">
    <source>
        <dbReference type="ARBA" id="ARBA00022723"/>
    </source>
</evidence>
<comment type="caution">
    <text evidence="17">The sequence shown here is derived from an EMBL/GenBank/DDBJ whole genome shotgun (WGS) entry which is preliminary data.</text>
</comment>
<accession>A0ABC8QST3</accession>
<keyword evidence="10" id="KW-0862">Zinc</keyword>